<reference evidence="1 2" key="1">
    <citation type="submission" date="2024-09" db="EMBL/GenBank/DDBJ databases">
        <authorList>
            <person name="Sun Q."/>
            <person name="Mori K."/>
        </authorList>
    </citation>
    <scope>NUCLEOTIDE SEQUENCE [LARGE SCALE GENOMIC DNA]</scope>
    <source>
        <strain evidence="1 2">NCAIM B.02604</strain>
    </source>
</reference>
<dbReference type="EMBL" id="JBHLUB010000021">
    <property type="protein sequence ID" value="MFC0581603.1"/>
    <property type="molecule type" value="Genomic_DNA"/>
</dbReference>
<proteinExistence type="predicted"/>
<sequence length="152" mass="17213">MGSPVGREIGDVVVKDPSFDRSEKDQWLALGPDGSVFSGPLALGDDPQDLSSIMDCDTTHDSGFIEFTANYTVWPFNENITAEHPDADYAERIPPELIDRLLRWGTFFVDHHGLKGFESNQQLRDFDAEYVHLAKALAVLGFRFKLSRWWSH</sequence>
<protein>
    <submittedName>
        <fullName evidence="1">Uncharacterized protein</fullName>
    </submittedName>
</protein>
<evidence type="ECO:0000313" key="1">
    <source>
        <dbReference type="EMBL" id="MFC0581603.1"/>
    </source>
</evidence>
<accession>A0ABV6P949</accession>
<comment type="caution">
    <text evidence="1">The sequence shown here is derived from an EMBL/GenBank/DDBJ whole genome shotgun (WGS) entry which is preliminary data.</text>
</comment>
<name>A0ABV6P949_9MICC</name>
<keyword evidence="2" id="KW-1185">Reference proteome</keyword>
<dbReference type="Proteomes" id="UP001589862">
    <property type="component" value="Unassembled WGS sequence"/>
</dbReference>
<dbReference type="RefSeq" id="WP_377458293.1">
    <property type="nucleotide sequence ID" value="NZ_JBHLUB010000021.1"/>
</dbReference>
<evidence type="ECO:0000313" key="2">
    <source>
        <dbReference type="Proteomes" id="UP001589862"/>
    </source>
</evidence>
<organism evidence="1 2">
    <name type="scientific">Micrococcoides hystricis</name>
    <dbReference type="NCBI Taxonomy" id="1572761"/>
    <lineage>
        <taxon>Bacteria</taxon>
        <taxon>Bacillati</taxon>
        <taxon>Actinomycetota</taxon>
        <taxon>Actinomycetes</taxon>
        <taxon>Micrococcales</taxon>
        <taxon>Micrococcaceae</taxon>
        <taxon>Micrococcoides</taxon>
    </lineage>
</organism>
<gene>
    <name evidence="1" type="ORF">ACFFFR_04275</name>
</gene>